<organism evidence="2 3">
    <name type="scientific">Bifidobacterium castoris</name>
    <dbReference type="NCBI Taxonomy" id="2306972"/>
    <lineage>
        <taxon>Bacteria</taxon>
        <taxon>Bacillati</taxon>
        <taxon>Actinomycetota</taxon>
        <taxon>Actinomycetes</taxon>
        <taxon>Bifidobacteriales</taxon>
        <taxon>Bifidobacteriaceae</taxon>
        <taxon>Bifidobacterium</taxon>
    </lineage>
</organism>
<keyword evidence="3" id="KW-1185">Reference proteome</keyword>
<evidence type="ECO:0000256" key="1">
    <source>
        <dbReference type="SAM" id="SignalP"/>
    </source>
</evidence>
<evidence type="ECO:0008006" key="4">
    <source>
        <dbReference type="Google" id="ProtNLM"/>
    </source>
</evidence>
<evidence type="ECO:0000313" key="2">
    <source>
        <dbReference type="EMBL" id="RSX48736.1"/>
    </source>
</evidence>
<keyword evidence="1" id="KW-0732">Signal</keyword>
<comment type="caution">
    <text evidence="2">The sequence shown here is derived from an EMBL/GenBank/DDBJ whole genome shotgun (WGS) entry which is preliminary data.</text>
</comment>
<reference evidence="2 3" key="1">
    <citation type="submission" date="2018-09" db="EMBL/GenBank/DDBJ databases">
        <title>Characterization of the phylogenetic diversity of five novel species belonging to the genus Bifidobacterium.</title>
        <authorList>
            <person name="Lugli G.A."/>
            <person name="Duranti S."/>
            <person name="Milani C."/>
        </authorList>
    </citation>
    <scope>NUCLEOTIDE SEQUENCE [LARGE SCALE GENOMIC DNA]</scope>
    <source>
        <strain evidence="2 3">2020B</strain>
    </source>
</reference>
<sequence>MKRLSIIIPLLCSVLTLTGCGRTSTSSPVDFDKNHVTFSGPNSITYEKAYNFTQSDVVRRILIDEHITDAEFDQVRQMYADCLGEKGATVEYEGTDGRRSERFPPGVSVDQIDEYIQECVADTALPYVEQLHQLDGQDPDSDSVEALVACLKRHDIADQTMTADDYKRIVTDPDLDDEYFGKYFNEQRSDYDAEKSPAYWACNANPNA</sequence>
<proteinExistence type="predicted"/>
<name>A0A430F7B0_9BIFI</name>
<gene>
    <name evidence="2" type="ORF">D2E22_0874</name>
</gene>
<dbReference type="AlphaFoldDB" id="A0A430F7B0"/>
<dbReference type="PROSITE" id="PS51257">
    <property type="entry name" value="PROKAR_LIPOPROTEIN"/>
    <property type="match status" value="1"/>
</dbReference>
<feature type="chain" id="PRO_5038677448" description="Lipoprotein" evidence="1">
    <location>
        <begin position="20"/>
        <end position="208"/>
    </location>
</feature>
<dbReference type="EMBL" id="QXGI01000003">
    <property type="protein sequence ID" value="RSX48736.1"/>
    <property type="molecule type" value="Genomic_DNA"/>
</dbReference>
<dbReference type="RefSeq" id="WP_126031913.1">
    <property type="nucleotide sequence ID" value="NZ_QXGI01000003.1"/>
</dbReference>
<accession>A0A430F7B0</accession>
<dbReference type="OrthoDB" id="3230474at2"/>
<dbReference type="Proteomes" id="UP000288052">
    <property type="component" value="Unassembled WGS sequence"/>
</dbReference>
<evidence type="ECO:0000313" key="3">
    <source>
        <dbReference type="Proteomes" id="UP000288052"/>
    </source>
</evidence>
<feature type="signal peptide" evidence="1">
    <location>
        <begin position="1"/>
        <end position="19"/>
    </location>
</feature>
<protein>
    <recommendedName>
        <fullName evidence="4">Lipoprotein</fullName>
    </recommendedName>
</protein>